<dbReference type="Pfam" id="PF01522">
    <property type="entry name" value="Polysacc_deac_1"/>
    <property type="match status" value="1"/>
</dbReference>
<dbReference type="CDD" id="cd10951">
    <property type="entry name" value="CE4_ClCDA_like"/>
    <property type="match status" value="1"/>
</dbReference>
<dbReference type="GO" id="GO:0005886">
    <property type="term" value="C:plasma membrane"/>
    <property type="evidence" value="ECO:0007669"/>
    <property type="project" value="UniProtKB-SubCell"/>
</dbReference>
<dbReference type="OrthoDB" id="10249433at2759"/>
<sequence length="816" mass="90060">MNLPARRNYVEDQSRTYCLLKRSRSKSLCLSSFRFLPPLLSLIHTARSRRVMLSQFYSPLLALALEAIPFGVSSPAAMPRPAGQVNSESPASEPPPMEVRWDSGFNVVTRCTVPGTAALTFDDGPFQYTNEVVAMLKAANAIGTFFYNGKNFGCIYDKDSVDRAWLVYNSGHQIASHTWSHADLTTLSQDQINDEMYKVENALTKILGISPAFIRPPYGKYNDLVLQVASSRRQTVVTWDFEYGLSMASQDRLQLTNSHSSQDSAGASADAGKNLYSQLIEKHPDTILTLNHETSDGSVRQVLPFAIQKLQAAGYRLVSVAECVGKPAYINVGPPQARDGPKVSLDLTEPCPWLNSSMGIVEDVETPVAQQHLCFLTARLTSTHGIRRRDPSLLPTPTTSFFPNDDDHELNDLLPLSFTAFVFYSTALFKYCVLFKTSTMSATIWSLLGSLLIYGQRILVYPHGFIENPRAVHEPSGYNIPFEDLRLTTPDRVTLACHLMLFSEFYTSFTSYTAKPDVSASSKDSSSTTALSLAGRATVVMFHGNAMNHGDVIDLAVQFLIMGCNVLTVSYRGYGHSTGKPSEGGLRIDSQTVLDHLLQHPTLSQVPIIIYGQSLGGAVAIDLVSRNPSSISALILENTFMSIPALVKGWPNPIGSLSFLCSQRWPSLDRMRSIAPDIPILMLSGDKDAVIPPPHMRGLWAASKVRGIQEDAEGRCSPFFFCGTARGGEKPSPEEVEEAALEEMTDIRSPATIWNGKNMFRYFSGTGHEDTYLAASYWTDVRTFIDQLGLAPPINDPDFDEIFTSTFSSESIFYRR</sequence>
<accession>A0A8H5CI74</accession>
<dbReference type="GO" id="GO:0098552">
    <property type="term" value="C:side of membrane"/>
    <property type="evidence" value="ECO:0007669"/>
    <property type="project" value="UniProtKB-KW"/>
</dbReference>
<evidence type="ECO:0000256" key="4">
    <source>
        <dbReference type="ARBA" id="ARBA00022622"/>
    </source>
</evidence>
<keyword evidence="6" id="KW-0732">Signal</keyword>
<gene>
    <name evidence="13" type="ORF">D9611_002130</name>
</gene>
<dbReference type="AlphaFoldDB" id="A0A8H5CI74"/>
<comment type="subcellular location">
    <subcellularLocation>
        <location evidence="2">Cell membrane</location>
        <topology evidence="2">Lipid-anchor</topology>
        <topology evidence="2">GPI-anchor</topology>
    </subcellularLocation>
</comment>
<dbReference type="EMBL" id="JAACJK010000001">
    <property type="protein sequence ID" value="KAF5342255.1"/>
    <property type="molecule type" value="Genomic_DNA"/>
</dbReference>
<evidence type="ECO:0000256" key="1">
    <source>
        <dbReference type="ARBA" id="ARBA00001941"/>
    </source>
</evidence>
<reference evidence="13 14" key="1">
    <citation type="journal article" date="2020" name="ISME J.">
        <title>Uncovering the hidden diversity of litter-decomposition mechanisms in mushroom-forming fungi.</title>
        <authorList>
            <person name="Floudas D."/>
            <person name="Bentzer J."/>
            <person name="Ahren D."/>
            <person name="Johansson T."/>
            <person name="Persson P."/>
            <person name="Tunlid A."/>
        </authorList>
    </citation>
    <scope>NUCLEOTIDE SEQUENCE [LARGE SCALE GENOMIC DNA]</scope>
    <source>
        <strain evidence="13 14">CBS 175.51</strain>
    </source>
</reference>
<evidence type="ECO:0000256" key="5">
    <source>
        <dbReference type="ARBA" id="ARBA00022723"/>
    </source>
</evidence>
<dbReference type="PROSITE" id="PS51677">
    <property type="entry name" value="NODB"/>
    <property type="match status" value="1"/>
</dbReference>
<comment type="caution">
    <text evidence="13">The sequence shown here is derived from an EMBL/GenBank/DDBJ whole genome shotgun (WGS) entry which is preliminary data.</text>
</comment>
<evidence type="ECO:0000256" key="8">
    <source>
        <dbReference type="ARBA" id="ARBA00023136"/>
    </source>
</evidence>
<keyword evidence="4" id="KW-0325">Glycoprotein</keyword>
<dbReference type="Pfam" id="PF12146">
    <property type="entry name" value="Hydrolase_4"/>
    <property type="match status" value="1"/>
</dbReference>
<evidence type="ECO:0000256" key="7">
    <source>
        <dbReference type="ARBA" id="ARBA00022801"/>
    </source>
</evidence>
<dbReference type="Gene3D" id="3.40.50.1820">
    <property type="entry name" value="alpha/beta hydrolase"/>
    <property type="match status" value="1"/>
</dbReference>
<keyword evidence="11" id="KW-0961">Cell wall biogenesis/degradation</keyword>
<dbReference type="InterPro" id="IPR022742">
    <property type="entry name" value="Hydrolase_4"/>
</dbReference>
<keyword evidence="7" id="KW-0378">Hydrolase</keyword>
<dbReference type="InterPro" id="IPR029058">
    <property type="entry name" value="AB_hydrolase_fold"/>
</dbReference>
<keyword evidence="9" id="KW-0119">Carbohydrate metabolism</keyword>
<dbReference type="GO" id="GO:0005975">
    <property type="term" value="P:carbohydrate metabolic process"/>
    <property type="evidence" value="ECO:0007669"/>
    <property type="project" value="InterPro"/>
</dbReference>
<evidence type="ECO:0000256" key="3">
    <source>
        <dbReference type="ARBA" id="ARBA00022475"/>
    </source>
</evidence>
<keyword evidence="5" id="KW-0479">Metal-binding</keyword>
<dbReference type="InterPro" id="IPR002509">
    <property type="entry name" value="NODB_dom"/>
</dbReference>
<evidence type="ECO:0000256" key="9">
    <source>
        <dbReference type="ARBA" id="ARBA00023277"/>
    </source>
</evidence>
<dbReference type="PANTHER" id="PTHR46471">
    <property type="entry name" value="CHITIN DEACETYLASE"/>
    <property type="match status" value="1"/>
</dbReference>
<evidence type="ECO:0000256" key="11">
    <source>
        <dbReference type="ARBA" id="ARBA00023316"/>
    </source>
</evidence>
<dbReference type="GO" id="GO:0016810">
    <property type="term" value="F:hydrolase activity, acting on carbon-nitrogen (but not peptide) bonds"/>
    <property type="evidence" value="ECO:0007669"/>
    <property type="project" value="InterPro"/>
</dbReference>
<dbReference type="GO" id="GO:0071555">
    <property type="term" value="P:cell wall organization"/>
    <property type="evidence" value="ECO:0007669"/>
    <property type="project" value="UniProtKB-KW"/>
</dbReference>
<dbReference type="SUPFAM" id="SSF53474">
    <property type="entry name" value="alpha/beta-Hydrolases"/>
    <property type="match status" value="1"/>
</dbReference>
<evidence type="ECO:0000256" key="10">
    <source>
        <dbReference type="ARBA" id="ARBA00023288"/>
    </source>
</evidence>
<keyword evidence="8" id="KW-0472">Membrane</keyword>
<keyword evidence="3" id="KW-1003">Cell membrane</keyword>
<keyword evidence="4" id="KW-0336">GPI-anchor</keyword>
<feature type="domain" description="NodB homology" evidence="12">
    <location>
        <begin position="115"/>
        <end position="318"/>
    </location>
</feature>
<protein>
    <recommendedName>
        <fullName evidence="12">NodB homology domain-containing protein</fullName>
    </recommendedName>
</protein>
<dbReference type="PANTHER" id="PTHR46471:SF2">
    <property type="entry name" value="CHITIN DEACETYLASE-RELATED"/>
    <property type="match status" value="1"/>
</dbReference>
<dbReference type="Gene3D" id="3.20.20.370">
    <property type="entry name" value="Glycoside hydrolase/deacetylase"/>
    <property type="match status" value="1"/>
</dbReference>
<comment type="cofactor">
    <cofactor evidence="1">
        <name>Co(2+)</name>
        <dbReference type="ChEBI" id="CHEBI:48828"/>
    </cofactor>
</comment>
<dbReference type="SUPFAM" id="SSF88713">
    <property type="entry name" value="Glycoside hydrolase/deacetylase"/>
    <property type="match status" value="1"/>
</dbReference>
<dbReference type="InterPro" id="IPR011330">
    <property type="entry name" value="Glyco_hydro/deAcase_b/a-brl"/>
</dbReference>
<dbReference type="Proteomes" id="UP000541558">
    <property type="component" value="Unassembled WGS sequence"/>
</dbReference>
<proteinExistence type="predicted"/>
<keyword evidence="10" id="KW-0449">Lipoprotein</keyword>
<dbReference type="GO" id="GO:0046872">
    <property type="term" value="F:metal ion binding"/>
    <property type="evidence" value="ECO:0007669"/>
    <property type="project" value="UniProtKB-KW"/>
</dbReference>
<organism evidence="13 14">
    <name type="scientific">Ephemerocybe angulata</name>
    <dbReference type="NCBI Taxonomy" id="980116"/>
    <lineage>
        <taxon>Eukaryota</taxon>
        <taxon>Fungi</taxon>
        <taxon>Dikarya</taxon>
        <taxon>Basidiomycota</taxon>
        <taxon>Agaricomycotina</taxon>
        <taxon>Agaricomycetes</taxon>
        <taxon>Agaricomycetidae</taxon>
        <taxon>Agaricales</taxon>
        <taxon>Agaricineae</taxon>
        <taxon>Psathyrellaceae</taxon>
        <taxon>Ephemerocybe</taxon>
    </lineage>
</organism>
<evidence type="ECO:0000256" key="2">
    <source>
        <dbReference type="ARBA" id="ARBA00004609"/>
    </source>
</evidence>
<evidence type="ECO:0000259" key="12">
    <source>
        <dbReference type="PROSITE" id="PS51677"/>
    </source>
</evidence>
<evidence type="ECO:0000256" key="6">
    <source>
        <dbReference type="ARBA" id="ARBA00022729"/>
    </source>
</evidence>
<keyword evidence="14" id="KW-1185">Reference proteome</keyword>
<evidence type="ECO:0000313" key="14">
    <source>
        <dbReference type="Proteomes" id="UP000541558"/>
    </source>
</evidence>
<name>A0A8H5CI74_9AGAR</name>
<evidence type="ECO:0000313" key="13">
    <source>
        <dbReference type="EMBL" id="KAF5342255.1"/>
    </source>
</evidence>